<evidence type="ECO:0000256" key="1">
    <source>
        <dbReference type="ARBA" id="ARBA00023015"/>
    </source>
</evidence>
<dbReference type="InterPro" id="IPR036390">
    <property type="entry name" value="WH_DNA-bd_sf"/>
</dbReference>
<name>K2N7Y6_9HYPH</name>
<dbReference type="PROSITE" id="PS50995">
    <property type="entry name" value="HTH_MARR_2"/>
    <property type="match status" value="1"/>
</dbReference>
<feature type="domain" description="HTH marR-type" evidence="4">
    <location>
        <begin position="10"/>
        <end position="142"/>
    </location>
</feature>
<dbReference type="PATRIC" id="fig|391937.3.peg.1082"/>
<dbReference type="GO" id="GO:0003700">
    <property type="term" value="F:DNA-binding transcription factor activity"/>
    <property type="evidence" value="ECO:0007669"/>
    <property type="project" value="InterPro"/>
</dbReference>
<dbReference type="AlphaFoldDB" id="K2N7Y6"/>
<dbReference type="PRINTS" id="PR00598">
    <property type="entry name" value="HTHMARR"/>
</dbReference>
<keyword evidence="2" id="KW-0238">DNA-binding</keyword>
<dbReference type="eggNOG" id="COG1846">
    <property type="taxonomic scope" value="Bacteria"/>
</dbReference>
<protein>
    <submittedName>
        <fullName evidence="5">MarR family transcriptional regulator</fullName>
    </submittedName>
</protein>
<dbReference type="GO" id="GO:0003677">
    <property type="term" value="F:DNA binding"/>
    <property type="evidence" value="ECO:0007669"/>
    <property type="project" value="UniProtKB-KW"/>
</dbReference>
<dbReference type="Proteomes" id="UP000006786">
    <property type="component" value="Unassembled WGS sequence"/>
</dbReference>
<dbReference type="SUPFAM" id="SSF46785">
    <property type="entry name" value="Winged helix' DNA-binding domain"/>
    <property type="match status" value="1"/>
</dbReference>
<evidence type="ECO:0000313" key="5">
    <source>
        <dbReference type="EMBL" id="EKF20173.1"/>
    </source>
</evidence>
<dbReference type="InterPro" id="IPR023187">
    <property type="entry name" value="Tscrpt_reg_MarR-type_CS"/>
</dbReference>
<evidence type="ECO:0000256" key="2">
    <source>
        <dbReference type="ARBA" id="ARBA00023125"/>
    </source>
</evidence>
<evidence type="ECO:0000256" key="3">
    <source>
        <dbReference type="ARBA" id="ARBA00023163"/>
    </source>
</evidence>
<gene>
    <name evidence="5" type="ORF">NA2_05266</name>
</gene>
<reference evidence="5 6" key="1">
    <citation type="journal article" date="2012" name="J. Bacteriol.">
        <title>Genome Sequence of Nitratireductor pacificus Type Strain pht-3B.</title>
        <authorList>
            <person name="Lai Q."/>
            <person name="Li G."/>
            <person name="Shao Z."/>
        </authorList>
    </citation>
    <scope>NUCLEOTIDE SEQUENCE [LARGE SCALE GENOMIC DNA]</scope>
    <source>
        <strain evidence="6">pht-3B</strain>
    </source>
</reference>
<proteinExistence type="predicted"/>
<sequence length="151" mass="17263">MTEDQIYQLRDGLGFRMSRTARVMERHYEQLLAEIGLSRLMWCVLVMVGSYGIAAPSAMAEFLSVNRTAISRVLREMEKQGLVLRRQQDGDRRGRDIGLTELGQHKLEVFLPKATLTTEHFKSKLTEDEFEMLKTVLDKMMEGEEGALPAL</sequence>
<comment type="caution">
    <text evidence="5">The sequence shown here is derived from an EMBL/GenBank/DDBJ whole genome shotgun (WGS) entry which is preliminary data.</text>
</comment>
<dbReference type="PANTHER" id="PTHR42756:SF1">
    <property type="entry name" value="TRANSCRIPTIONAL REPRESSOR OF EMRAB OPERON"/>
    <property type="match status" value="1"/>
</dbReference>
<keyword evidence="3" id="KW-0804">Transcription</keyword>
<dbReference type="InterPro" id="IPR000835">
    <property type="entry name" value="HTH_MarR-typ"/>
</dbReference>
<dbReference type="InterPro" id="IPR036388">
    <property type="entry name" value="WH-like_DNA-bd_sf"/>
</dbReference>
<dbReference type="STRING" id="391937.NA2_05266"/>
<dbReference type="EMBL" id="AMRM01000004">
    <property type="protein sequence ID" value="EKF20173.1"/>
    <property type="molecule type" value="Genomic_DNA"/>
</dbReference>
<dbReference type="OrthoDB" id="5511415at2"/>
<organism evidence="5 6">
    <name type="scientific">Nitratireductor pacificus pht-3B</name>
    <dbReference type="NCBI Taxonomy" id="391937"/>
    <lineage>
        <taxon>Bacteria</taxon>
        <taxon>Pseudomonadati</taxon>
        <taxon>Pseudomonadota</taxon>
        <taxon>Alphaproteobacteria</taxon>
        <taxon>Hyphomicrobiales</taxon>
        <taxon>Phyllobacteriaceae</taxon>
        <taxon>Nitratireductor</taxon>
    </lineage>
</organism>
<dbReference type="Pfam" id="PF01047">
    <property type="entry name" value="MarR"/>
    <property type="match status" value="1"/>
</dbReference>
<accession>K2N7Y6</accession>
<evidence type="ECO:0000259" key="4">
    <source>
        <dbReference type="PROSITE" id="PS50995"/>
    </source>
</evidence>
<dbReference type="PANTHER" id="PTHR42756">
    <property type="entry name" value="TRANSCRIPTIONAL REGULATOR, MARR"/>
    <property type="match status" value="1"/>
</dbReference>
<dbReference type="SMART" id="SM00347">
    <property type="entry name" value="HTH_MARR"/>
    <property type="match status" value="1"/>
</dbReference>
<dbReference type="PROSITE" id="PS01117">
    <property type="entry name" value="HTH_MARR_1"/>
    <property type="match status" value="1"/>
</dbReference>
<evidence type="ECO:0000313" key="6">
    <source>
        <dbReference type="Proteomes" id="UP000006786"/>
    </source>
</evidence>
<keyword evidence="6" id="KW-1185">Reference proteome</keyword>
<dbReference type="RefSeq" id="WP_008595005.1">
    <property type="nucleotide sequence ID" value="NZ_AMRM01000004.1"/>
</dbReference>
<dbReference type="Gene3D" id="1.10.10.10">
    <property type="entry name" value="Winged helix-like DNA-binding domain superfamily/Winged helix DNA-binding domain"/>
    <property type="match status" value="1"/>
</dbReference>
<keyword evidence="1" id="KW-0805">Transcription regulation</keyword>